<dbReference type="EMBL" id="ML211165">
    <property type="protein sequence ID" value="TFK87181.1"/>
    <property type="molecule type" value="Genomic_DNA"/>
</dbReference>
<organism evidence="7 8">
    <name type="scientific">Polyporus arcularius HHB13444</name>
    <dbReference type="NCBI Taxonomy" id="1314778"/>
    <lineage>
        <taxon>Eukaryota</taxon>
        <taxon>Fungi</taxon>
        <taxon>Dikarya</taxon>
        <taxon>Basidiomycota</taxon>
        <taxon>Agaricomycotina</taxon>
        <taxon>Agaricomycetes</taxon>
        <taxon>Polyporales</taxon>
        <taxon>Polyporaceae</taxon>
        <taxon>Polyporus</taxon>
    </lineage>
</organism>
<feature type="compositionally biased region" description="Gly residues" evidence="5">
    <location>
        <begin position="1"/>
        <end position="10"/>
    </location>
</feature>
<gene>
    <name evidence="7" type="ORF">K466DRAFT_549158</name>
</gene>
<feature type="domain" description="ZZ-type" evidence="6">
    <location>
        <begin position="222"/>
        <end position="278"/>
    </location>
</feature>
<name>A0A5C3PD68_9APHY</name>
<sequence length="292" mass="32053">MSGNPTGGSTFGSTTQGPSTGTNVFGSTTTRPTQWPTPSSTSPWGSPSPQQPQQQVPVHTGVSCDYCGKLNIKGIRYKCIQCASYDRCESCMAAPRAWTALSHDRTHQFFPIHHPGDLSDYNIVKSTPLPQTRVVHHGVGCDGCGTKDIQGTRHRCLACDDFDFCERCIADYAKREAHHVAHPFFPIASMFGHGKYDIMRNAYRATVSHPTTTLFGPFGPSHEGTRCDTCTQSPLFGVRYKCLDCADFDMCAKCFSNPTQRTAHNLKHAFFPITAPGDFSHFNHALASRLGQ</sequence>
<feature type="compositionally biased region" description="Low complexity" evidence="5">
    <location>
        <begin position="11"/>
        <end position="55"/>
    </location>
</feature>
<feature type="domain" description="ZZ-type" evidence="6">
    <location>
        <begin position="59"/>
        <end position="117"/>
    </location>
</feature>
<dbReference type="SMART" id="SM00291">
    <property type="entry name" value="ZnF_ZZ"/>
    <property type="match status" value="3"/>
</dbReference>
<evidence type="ECO:0000256" key="4">
    <source>
        <dbReference type="PROSITE-ProRule" id="PRU00228"/>
    </source>
</evidence>
<dbReference type="PANTHER" id="PTHR15090">
    <property type="entry name" value="SEQUESTOSOME 1-RELATED"/>
    <property type="match status" value="1"/>
</dbReference>
<dbReference type="PROSITE" id="PS50135">
    <property type="entry name" value="ZF_ZZ_2"/>
    <property type="match status" value="3"/>
</dbReference>
<keyword evidence="1" id="KW-0479">Metal-binding</keyword>
<keyword evidence="2 4" id="KW-0863">Zinc-finger</keyword>
<dbReference type="Gene3D" id="3.30.60.90">
    <property type="match status" value="3"/>
</dbReference>
<evidence type="ECO:0000256" key="3">
    <source>
        <dbReference type="ARBA" id="ARBA00022833"/>
    </source>
</evidence>
<dbReference type="PROSITE" id="PS01357">
    <property type="entry name" value="ZF_ZZ_1"/>
    <property type="match status" value="1"/>
</dbReference>
<dbReference type="Proteomes" id="UP000308197">
    <property type="component" value="Unassembled WGS sequence"/>
</dbReference>
<dbReference type="InParanoid" id="A0A5C3PD68"/>
<feature type="domain" description="ZZ-type" evidence="6">
    <location>
        <begin position="136"/>
        <end position="192"/>
    </location>
</feature>
<dbReference type="InterPro" id="IPR043145">
    <property type="entry name" value="Znf_ZZ_sf"/>
</dbReference>
<keyword evidence="3" id="KW-0862">Zinc</keyword>
<evidence type="ECO:0000313" key="7">
    <source>
        <dbReference type="EMBL" id="TFK87181.1"/>
    </source>
</evidence>
<dbReference type="CDD" id="cd02249">
    <property type="entry name" value="ZZ"/>
    <property type="match status" value="1"/>
</dbReference>
<keyword evidence="8" id="KW-1185">Reference proteome</keyword>
<dbReference type="InterPro" id="IPR000433">
    <property type="entry name" value="Znf_ZZ"/>
</dbReference>
<dbReference type="GO" id="GO:0008270">
    <property type="term" value="F:zinc ion binding"/>
    <property type="evidence" value="ECO:0007669"/>
    <property type="project" value="UniProtKB-KW"/>
</dbReference>
<dbReference type="SUPFAM" id="SSF57850">
    <property type="entry name" value="RING/U-box"/>
    <property type="match status" value="3"/>
</dbReference>
<evidence type="ECO:0000259" key="6">
    <source>
        <dbReference type="PROSITE" id="PS50135"/>
    </source>
</evidence>
<reference evidence="7 8" key="1">
    <citation type="journal article" date="2019" name="Nat. Ecol. Evol.">
        <title>Megaphylogeny resolves global patterns of mushroom evolution.</title>
        <authorList>
            <person name="Varga T."/>
            <person name="Krizsan K."/>
            <person name="Foldi C."/>
            <person name="Dima B."/>
            <person name="Sanchez-Garcia M."/>
            <person name="Sanchez-Ramirez S."/>
            <person name="Szollosi G.J."/>
            <person name="Szarkandi J.G."/>
            <person name="Papp V."/>
            <person name="Albert L."/>
            <person name="Andreopoulos W."/>
            <person name="Angelini C."/>
            <person name="Antonin V."/>
            <person name="Barry K.W."/>
            <person name="Bougher N.L."/>
            <person name="Buchanan P."/>
            <person name="Buyck B."/>
            <person name="Bense V."/>
            <person name="Catcheside P."/>
            <person name="Chovatia M."/>
            <person name="Cooper J."/>
            <person name="Damon W."/>
            <person name="Desjardin D."/>
            <person name="Finy P."/>
            <person name="Geml J."/>
            <person name="Haridas S."/>
            <person name="Hughes K."/>
            <person name="Justo A."/>
            <person name="Karasinski D."/>
            <person name="Kautmanova I."/>
            <person name="Kiss B."/>
            <person name="Kocsube S."/>
            <person name="Kotiranta H."/>
            <person name="LaButti K.M."/>
            <person name="Lechner B.E."/>
            <person name="Liimatainen K."/>
            <person name="Lipzen A."/>
            <person name="Lukacs Z."/>
            <person name="Mihaltcheva S."/>
            <person name="Morgado L.N."/>
            <person name="Niskanen T."/>
            <person name="Noordeloos M.E."/>
            <person name="Ohm R.A."/>
            <person name="Ortiz-Santana B."/>
            <person name="Ovrebo C."/>
            <person name="Racz N."/>
            <person name="Riley R."/>
            <person name="Savchenko A."/>
            <person name="Shiryaev A."/>
            <person name="Soop K."/>
            <person name="Spirin V."/>
            <person name="Szebenyi C."/>
            <person name="Tomsovsky M."/>
            <person name="Tulloss R.E."/>
            <person name="Uehling J."/>
            <person name="Grigoriev I.V."/>
            <person name="Vagvolgyi C."/>
            <person name="Papp T."/>
            <person name="Martin F.M."/>
            <person name="Miettinen O."/>
            <person name="Hibbett D.S."/>
            <person name="Nagy L.G."/>
        </authorList>
    </citation>
    <scope>NUCLEOTIDE SEQUENCE [LARGE SCALE GENOMIC DNA]</scope>
    <source>
        <strain evidence="7 8">HHB13444</strain>
    </source>
</reference>
<feature type="region of interest" description="Disordered" evidence="5">
    <location>
        <begin position="1"/>
        <end position="56"/>
    </location>
</feature>
<evidence type="ECO:0000256" key="2">
    <source>
        <dbReference type="ARBA" id="ARBA00022771"/>
    </source>
</evidence>
<dbReference type="AlphaFoldDB" id="A0A5C3PD68"/>
<evidence type="ECO:0000256" key="5">
    <source>
        <dbReference type="SAM" id="MobiDB-lite"/>
    </source>
</evidence>
<protein>
    <recommendedName>
        <fullName evidence="6">ZZ-type domain-containing protein</fullName>
    </recommendedName>
</protein>
<accession>A0A5C3PD68</accession>
<dbReference type="STRING" id="1314778.A0A5C3PD68"/>
<dbReference type="Pfam" id="PF00569">
    <property type="entry name" value="ZZ"/>
    <property type="match status" value="3"/>
</dbReference>
<evidence type="ECO:0000313" key="8">
    <source>
        <dbReference type="Proteomes" id="UP000308197"/>
    </source>
</evidence>
<proteinExistence type="predicted"/>
<dbReference type="InterPro" id="IPR052260">
    <property type="entry name" value="Autophagy_Rcpt_SigReg"/>
</dbReference>
<evidence type="ECO:0000256" key="1">
    <source>
        <dbReference type="ARBA" id="ARBA00022723"/>
    </source>
</evidence>